<organism evidence="6 7">
    <name type="scientific">Dryococelus australis</name>
    <dbReference type="NCBI Taxonomy" id="614101"/>
    <lineage>
        <taxon>Eukaryota</taxon>
        <taxon>Metazoa</taxon>
        <taxon>Ecdysozoa</taxon>
        <taxon>Arthropoda</taxon>
        <taxon>Hexapoda</taxon>
        <taxon>Insecta</taxon>
        <taxon>Pterygota</taxon>
        <taxon>Neoptera</taxon>
        <taxon>Polyneoptera</taxon>
        <taxon>Phasmatodea</taxon>
        <taxon>Verophasmatodea</taxon>
        <taxon>Anareolatae</taxon>
        <taxon>Phasmatidae</taxon>
        <taxon>Eurycanthinae</taxon>
        <taxon>Dryococelus</taxon>
    </lineage>
</organism>
<dbReference type="EMBL" id="JARBHB010000007">
    <property type="protein sequence ID" value="KAJ8878310.1"/>
    <property type="molecule type" value="Genomic_DNA"/>
</dbReference>
<evidence type="ECO:0000256" key="1">
    <source>
        <dbReference type="ARBA" id="ARBA00005396"/>
    </source>
</evidence>
<keyword evidence="2" id="KW-0813">Transport</keyword>
<evidence type="ECO:0000256" key="3">
    <source>
        <dbReference type="ARBA" id="ARBA00022483"/>
    </source>
</evidence>
<accession>A0ABQ9H1Y0</accession>
<feature type="region of interest" description="Disordered" evidence="5">
    <location>
        <begin position="39"/>
        <end position="85"/>
    </location>
</feature>
<keyword evidence="7" id="KW-1185">Reference proteome</keyword>
<dbReference type="InterPro" id="IPR008849">
    <property type="entry name" value="Synaphin"/>
</dbReference>
<dbReference type="Proteomes" id="UP001159363">
    <property type="component" value="Chromosome 6"/>
</dbReference>
<keyword evidence="4" id="KW-0532">Neurotransmitter transport</keyword>
<evidence type="ECO:0000313" key="6">
    <source>
        <dbReference type="EMBL" id="KAJ8878310.1"/>
    </source>
</evidence>
<sequence length="233" mass="25932">MAELFDRIIASQANVHVLTDVVLGWCPQYNIKKREEIQEAMPQEEPNPLMRKKKTPEELAREAEAEEEDELTSKTGSVNATQRNATQRNAFRRHDVHDNSAPTLGRLASTNPIRPCFRFAILFVLQCCGAACRCRICANDYLQPECTPEVIVPETAVCEDLQQLCEGEDDRKCMVAPQLWTDSIRLVADTCSRGQLPMSAACPTQFSATARRLSSVCLSITSVTCPPTVVMPC</sequence>
<dbReference type="Pfam" id="PF05835">
    <property type="entry name" value="Synaphin"/>
    <property type="match status" value="1"/>
</dbReference>
<feature type="compositionally biased region" description="Polar residues" evidence="5">
    <location>
        <begin position="73"/>
        <end position="85"/>
    </location>
</feature>
<gene>
    <name evidence="6" type="ORF">PR048_018887</name>
</gene>
<proteinExistence type="inferred from homology"/>
<reference evidence="6 7" key="1">
    <citation type="submission" date="2023-02" db="EMBL/GenBank/DDBJ databases">
        <title>LHISI_Scaffold_Assembly.</title>
        <authorList>
            <person name="Stuart O.P."/>
            <person name="Cleave R."/>
            <person name="Magrath M.J.L."/>
            <person name="Mikheyev A.S."/>
        </authorList>
    </citation>
    <scope>NUCLEOTIDE SEQUENCE [LARGE SCALE GENOMIC DNA]</scope>
    <source>
        <strain evidence="6">Daus_M_001</strain>
        <tissue evidence="6">Leg muscle</tissue>
    </source>
</reference>
<evidence type="ECO:0000313" key="7">
    <source>
        <dbReference type="Proteomes" id="UP001159363"/>
    </source>
</evidence>
<evidence type="ECO:0000256" key="5">
    <source>
        <dbReference type="SAM" id="MobiDB-lite"/>
    </source>
</evidence>
<keyword evidence="3" id="KW-0268">Exocytosis</keyword>
<comment type="caution">
    <text evidence="6">The sequence shown here is derived from an EMBL/GenBank/DDBJ whole genome shotgun (WGS) entry which is preliminary data.</text>
</comment>
<comment type="similarity">
    <text evidence="1">Belongs to the complexin/synaphin family.</text>
</comment>
<evidence type="ECO:0000256" key="4">
    <source>
        <dbReference type="ARBA" id="ARBA00022775"/>
    </source>
</evidence>
<name>A0ABQ9H1Y0_9NEOP</name>
<protein>
    <submittedName>
        <fullName evidence="6">Uncharacterized protein</fullName>
    </submittedName>
</protein>
<evidence type="ECO:0000256" key="2">
    <source>
        <dbReference type="ARBA" id="ARBA00022448"/>
    </source>
</evidence>